<accession>A0A158KP87</accession>
<evidence type="ECO:0000256" key="8">
    <source>
        <dbReference type="ARBA" id="ARBA00034317"/>
    </source>
</evidence>
<comment type="pathway">
    <text evidence="7">Sulfur metabolism; dibenzothiophene degradation.</text>
</comment>
<dbReference type="SUPFAM" id="SSF47203">
    <property type="entry name" value="Acyl-CoA dehydrogenase C-terminal domain-like"/>
    <property type="match status" value="1"/>
</dbReference>
<dbReference type="GO" id="GO:0005737">
    <property type="term" value="C:cytoplasm"/>
    <property type="evidence" value="ECO:0007669"/>
    <property type="project" value="UniProtKB-SubCell"/>
</dbReference>
<comment type="catalytic activity">
    <reaction evidence="11">
        <text>dibenzothiophene + FMNH2 + O2 = dibenzothiophene 5-oxide + FMN + H2O + H(+)</text>
        <dbReference type="Rhea" id="RHEA:49076"/>
        <dbReference type="ChEBI" id="CHEBI:15377"/>
        <dbReference type="ChEBI" id="CHEBI:15378"/>
        <dbReference type="ChEBI" id="CHEBI:15379"/>
        <dbReference type="ChEBI" id="CHEBI:23681"/>
        <dbReference type="ChEBI" id="CHEBI:23683"/>
        <dbReference type="ChEBI" id="CHEBI:57618"/>
        <dbReference type="ChEBI" id="CHEBI:58210"/>
    </reaction>
</comment>
<evidence type="ECO:0000259" key="14">
    <source>
        <dbReference type="Pfam" id="PF02770"/>
    </source>
</evidence>
<evidence type="ECO:0000259" key="15">
    <source>
        <dbReference type="Pfam" id="PF02771"/>
    </source>
</evidence>
<keyword evidence="18" id="KW-1185">Reference proteome</keyword>
<evidence type="ECO:0000256" key="9">
    <source>
        <dbReference type="ARBA" id="ARBA00034328"/>
    </source>
</evidence>
<dbReference type="InterPro" id="IPR013107">
    <property type="entry name" value="Acyl-CoA_DH_C"/>
</dbReference>
<sequence length="439" mass="47629">MTTTHASLEKASDAPLLERFASVFERIAAGAVEREQKRELAGDAVRWLKESGFTALRVPRQYGGSGATLPQFFTLLTRLGEADSNLPQILRLNFGFIELRLESDDEAARARWLSRIAQGETVGAAISERTGSTHNTVTVTPDDASGQWRLNGEKYYSTGALYADWINVTAHDGEQDVHLLVRGDAPGVTRLDDWDGFGQRLTASGTTRFENVLVAEDQILYRFNASAPRRNTLVTSFYQAVHLATLAGIARAVLRDGVAFVQGRTRTFGVPGRSSPRDSPLVHRVVGRLASLAYSAESIVDSVAAALENVHRARVEGRASSEDYVALDIQVYKAQQIVIEQVLEASTLLFEVGGASATSEARRLDRHWRNARVIASHNPAIQREAAVGAFHLNGTAPNERFSLPHTAGAAEAAQAKTNPRDASGARAARFDAALAESGR</sequence>
<comment type="caution">
    <text evidence="17">The sequence shown here is derived from an EMBL/GenBank/DDBJ whole genome shotgun (WGS) entry which is preliminary data.</text>
</comment>
<dbReference type="InterPro" id="IPR036250">
    <property type="entry name" value="AcylCo_DH-like_C"/>
</dbReference>
<keyword evidence="2" id="KW-0285">Flavoprotein</keyword>
<dbReference type="PANTHER" id="PTHR43884">
    <property type="entry name" value="ACYL-COA DEHYDROGENASE"/>
    <property type="match status" value="1"/>
</dbReference>
<evidence type="ECO:0000256" key="6">
    <source>
        <dbReference type="ARBA" id="ARBA00023033"/>
    </source>
</evidence>
<dbReference type="AlphaFoldDB" id="A0A158KP87"/>
<dbReference type="Pfam" id="PF08028">
    <property type="entry name" value="Acyl-CoA_dh_2"/>
    <property type="match status" value="1"/>
</dbReference>
<dbReference type="GO" id="GO:0008470">
    <property type="term" value="F:3-methylbutanoyl-CoA dehydrogenase activity"/>
    <property type="evidence" value="ECO:0007669"/>
    <property type="project" value="TreeGrafter"/>
</dbReference>
<dbReference type="GO" id="GO:0050660">
    <property type="term" value="F:flavin adenine dinucleotide binding"/>
    <property type="evidence" value="ECO:0007669"/>
    <property type="project" value="InterPro"/>
</dbReference>
<comment type="similarity">
    <text evidence="8">Belongs to the DszC flavin monooxygenase family.</text>
</comment>
<dbReference type="RefSeq" id="WP_235028630.1">
    <property type="nucleotide sequence ID" value="NZ_FCON02000129.1"/>
</dbReference>
<dbReference type="Gene3D" id="1.10.540.10">
    <property type="entry name" value="Acyl-CoA dehydrogenase/oxidase, N-terminal domain"/>
    <property type="match status" value="1"/>
</dbReference>
<dbReference type="Gene3D" id="1.20.140.10">
    <property type="entry name" value="Butyryl-CoA Dehydrogenase, subunit A, domain 3"/>
    <property type="match status" value="1"/>
</dbReference>
<keyword evidence="3" id="KW-0288">FMN</keyword>
<feature type="domain" description="Acyl-CoA oxidase/dehydrogenase middle" evidence="14">
    <location>
        <begin position="125"/>
        <end position="212"/>
    </location>
</feature>
<dbReference type="InterPro" id="IPR037069">
    <property type="entry name" value="AcylCoA_DH/ox_N_sf"/>
</dbReference>
<evidence type="ECO:0000256" key="5">
    <source>
        <dbReference type="ARBA" id="ARBA00023002"/>
    </source>
</evidence>
<dbReference type="Pfam" id="PF02771">
    <property type="entry name" value="Acyl-CoA_dh_N"/>
    <property type="match status" value="1"/>
</dbReference>
<dbReference type="InterPro" id="IPR009100">
    <property type="entry name" value="AcylCoA_DH/oxidase_NM_dom_sf"/>
</dbReference>
<dbReference type="Proteomes" id="UP000054770">
    <property type="component" value="Unassembled WGS sequence"/>
</dbReference>
<evidence type="ECO:0000256" key="13">
    <source>
        <dbReference type="ARBA" id="ARBA00049456"/>
    </source>
</evidence>
<evidence type="ECO:0000256" key="10">
    <source>
        <dbReference type="ARBA" id="ARBA00034345"/>
    </source>
</evidence>
<evidence type="ECO:0000256" key="3">
    <source>
        <dbReference type="ARBA" id="ARBA00022643"/>
    </source>
</evidence>
<dbReference type="InterPro" id="IPR006091">
    <property type="entry name" value="Acyl-CoA_Oxase/DH_mid-dom"/>
</dbReference>
<evidence type="ECO:0000256" key="4">
    <source>
        <dbReference type="ARBA" id="ARBA00022741"/>
    </source>
</evidence>
<evidence type="ECO:0000256" key="11">
    <source>
        <dbReference type="ARBA" id="ARBA00047859"/>
    </source>
</evidence>
<comment type="catalytic activity">
    <reaction evidence="13">
        <text>dibenzothiophene + 2 FMNH2 + 2 O2 = dibenzothiophene 5,5-dioxide + 2 FMN + 2 H2O + 2 H(+)</text>
        <dbReference type="Rhea" id="RHEA:49072"/>
        <dbReference type="ChEBI" id="CHEBI:15377"/>
        <dbReference type="ChEBI" id="CHEBI:15378"/>
        <dbReference type="ChEBI" id="CHEBI:15379"/>
        <dbReference type="ChEBI" id="CHEBI:23681"/>
        <dbReference type="ChEBI" id="CHEBI:57618"/>
        <dbReference type="ChEBI" id="CHEBI:58210"/>
        <dbReference type="ChEBI" id="CHEBI:90356"/>
        <dbReference type="EC" id="1.14.14.21"/>
    </reaction>
</comment>
<evidence type="ECO:0000256" key="1">
    <source>
        <dbReference type="ARBA" id="ARBA00004496"/>
    </source>
</evidence>
<comment type="subcellular location">
    <subcellularLocation>
        <location evidence="1">Cytoplasm</location>
    </subcellularLocation>
</comment>
<dbReference type="GO" id="GO:0006552">
    <property type="term" value="P:L-leucine catabolic process"/>
    <property type="evidence" value="ECO:0007669"/>
    <property type="project" value="TreeGrafter"/>
</dbReference>
<dbReference type="Gene3D" id="2.40.110.10">
    <property type="entry name" value="Butyryl-CoA Dehydrogenase, subunit A, domain 2"/>
    <property type="match status" value="1"/>
</dbReference>
<organism evidence="17 18">
    <name type="scientific">Caballeronia choica</name>
    <dbReference type="NCBI Taxonomy" id="326476"/>
    <lineage>
        <taxon>Bacteria</taxon>
        <taxon>Pseudomonadati</taxon>
        <taxon>Pseudomonadota</taxon>
        <taxon>Betaproteobacteria</taxon>
        <taxon>Burkholderiales</taxon>
        <taxon>Burkholderiaceae</taxon>
        <taxon>Caballeronia</taxon>
    </lineage>
</organism>
<dbReference type="PIRSF" id="PIRSF016578">
    <property type="entry name" value="HsaA"/>
    <property type="match status" value="1"/>
</dbReference>
<evidence type="ECO:0000259" key="16">
    <source>
        <dbReference type="Pfam" id="PF08028"/>
    </source>
</evidence>
<dbReference type="EMBL" id="FCON02000129">
    <property type="protein sequence ID" value="SAL82942.1"/>
    <property type="molecule type" value="Genomic_DNA"/>
</dbReference>
<evidence type="ECO:0000256" key="12">
    <source>
        <dbReference type="ARBA" id="ARBA00048445"/>
    </source>
</evidence>
<gene>
    <name evidence="17" type="ORF">AWB68_06715</name>
</gene>
<dbReference type="InterPro" id="IPR046373">
    <property type="entry name" value="Acyl-CoA_Oxase/DH_mid-dom_sf"/>
</dbReference>
<dbReference type="SUPFAM" id="SSF56645">
    <property type="entry name" value="Acyl-CoA dehydrogenase NM domain-like"/>
    <property type="match status" value="1"/>
</dbReference>
<dbReference type="CDD" id="cd01163">
    <property type="entry name" value="DszC"/>
    <property type="match status" value="1"/>
</dbReference>
<proteinExistence type="inferred from homology"/>
<evidence type="ECO:0000256" key="7">
    <source>
        <dbReference type="ARBA" id="ARBA00034307"/>
    </source>
</evidence>
<reference evidence="17" key="1">
    <citation type="submission" date="2016-01" db="EMBL/GenBank/DDBJ databases">
        <authorList>
            <person name="Peeters C."/>
        </authorList>
    </citation>
    <scope>NUCLEOTIDE SEQUENCE [LARGE SCALE GENOMIC DNA]</scope>
    <source>
        <strain evidence="17">LMG 22940</strain>
    </source>
</reference>
<keyword evidence="6" id="KW-0503">Monooxygenase</keyword>
<dbReference type="GO" id="GO:0004497">
    <property type="term" value="F:monooxygenase activity"/>
    <property type="evidence" value="ECO:0007669"/>
    <property type="project" value="UniProtKB-KW"/>
</dbReference>
<protein>
    <recommendedName>
        <fullName evidence="10">Dibenzothiophene monooxygenase</fullName>
        <ecNumber evidence="9">1.14.14.21</ecNumber>
    </recommendedName>
</protein>
<feature type="domain" description="Acyl-CoA dehydrogenase C-terminal" evidence="16">
    <location>
        <begin position="243"/>
        <end position="378"/>
    </location>
</feature>
<keyword evidence="4" id="KW-0547">Nucleotide-binding</keyword>
<evidence type="ECO:0000313" key="18">
    <source>
        <dbReference type="Proteomes" id="UP000054770"/>
    </source>
</evidence>
<dbReference type="Pfam" id="PF02770">
    <property type="entry name" value="Acyl-CoA_dh_M"/>
    <property type="match status" value="1"/>
</dbReference>
<dbReference type="InterPro" id="IPR013786">
    <property type="entry name" value="AcylCoA_DH/ox_N"/>
</dbReference>
<dbReference type="EC" id="1.14.14.21" evidence="9"/>
<feature type="domain" description="Acyl-CoA dehydrogenase/oxidase N-terminal" evidence="15">
    <location>
        <begin position="25"/>
        <end position="120"/>
    </location>
</feature>
<dbReference type="PANTHER" id="PTHR43884:SF12">
    <property type="entry name" value="ISOVALERYL-COA DEHYDROGENASE, MITOCHONDRIAL-RELATED"/>
    <property type="match status" value="1"/>
</dbReference>
<keyword evidence="5" id="KW-0560">Oxidoreductase</keyword>
<evidence type="ECO:0000313" key="17">
    <source>
        <dbReference type="EMBL" id="SAL82942.1"/>
    </source>
</evidence>
<comment type="catalytic activity">
    <reaction evidence="12">
        <text>dibenzothiophene 5-oxide + FMNH2 + O2 = dibenzothiophene 5,5-dioxide + FMN + H2O + H(+)</text>
        <dbReference type="Rhea" id="RHEA:49080"/>
        <dbReference type="ChEBI" id="CHEBI:15377"/>
        <dbReference type="ChEBI" id="CHEBI:15378"/>
        <dbReference type="ChEBI" id="CHEBI:15379"/>
        <dbReference type="ChEBI" id="CHEBI:23683"/>
        <dbReference type="ChEBI" id="CHEBI:57618"/>
        <dbReference type="ChEBI" id="CHEBI:58210"/>
        <dbReference type="ChEBI" id="CHEBI:90356"/>
    </reaction>
</comment>
<evidence type="ECO:0000256" key="2">
    <source>
        <dbReference type="ARBA" id="ARBA00022630"/>
    </source>
</evidence>
<name>A0A158KP87_9BURK</name>